<keyword evidence="2" id="KW-1185">Reference proteome</keyword>
<dbReference type="RefSeq" id="WP_347161668.1">
    <property type="nucleotide sequence ID" value="NZ_JBDLOB010000001.1"/>
</dbReference>
<name>A0ABV0D142_9GAMM</name>
<proteinExistence type="predicted"/>
<organism evidence="1 2">
    <name type="scientific">Psychrobacter proteolyticus</name>
    <dbReference type="NCBI Taxonomy" id="147825"/>
    <lineage>
        <taxon>Bacteria</taxon>
        <taxon>Pseudomonadati</taxon>
        <taxon>Pseudomonadota</taxon>
        <taxon>Gammaproteobacteria</taxon>
        <taxon>Moraxellales</taxon>
        <taxon>Moraxellaceae</taxon>
        <taxon>Psychrobacter</taxon>
    </lineage>
</organism>
<dbReference type="InterPro" id="IPR021352">
    <property type="entry name" value="DUF2971"/>
</dbReference>
<sequence length="279" mass="34000">MNRRGLQVLFTSQKNRSEYIYHYTKSETAINFILKNKNLRFSTFNETNDPKETKDWLLTPGTNEGRDLTKYTPEYLSKRLNPYFKQSTRLLCFSKDQELTGSHLEDTHKRGFCKPRMWAQYAESHTGICLIFDSESFTEIFHDKFYDKTYTYDHVDYYDRLLADIQLEQAYMINVDHLEERGERNYCYDHLLKFNKRLFFEKAKDWENENEFRFAIFECNEELYFEYQNSLRGIVFGQDCNESDVKRIVELTTDDGIQYQKLRWRNCTPWFEFERTRWL</sequence>
<dbReference type="Proteomes" id="UP001414441">
    <property type="component" value="Unassembled WGS sequence"/>
</dbReference>
<accession>A0ABV0D142</accession>
<protein>
    <submittedName>
        <fullName evidence="1">DUF2971 domain-containing protein</fullName>
    </submittedName>
</protein>
<comment type="caution">
    <text evidence="1">The sequence shown here is derived from an EMBL/GenBank/DDBJ whole genome shotgun (WGS) entry which is preliminary data.</text>
</comment>
<dbReference type="EMBL" id="JBDLOB010000001">
    <property type="protein sequence ID" value="MEN8624395.1"/>
    <property type="molecule type" value="Genomic_DNA"/>
</dbReference>
<evidence type="ECO:0000313" key="1">
    <source>
        <dbReference type="EMBL" id="MEN8624395.1"/>
    </source>
</evidence>
<gene>
    <name evidence="1" type="ORF">ABFV72_00045</name>
</gene>
<dbReference type="Pfam" id="PF11185">
    <property type="entry name" value="DUF2971"/>
    <property type="match status" value="1"/>
</dbReference>
<evidence type="ECO:0000313" key="2">
    <source>
        <dbReference type="Proteomes" id="UP001414441"/>
    </source>
</evidence>
<reference evidence="1 2" key="1">
    <citation type="submission" date="2024-05" db="EMBL/GenBank/DDBJ databases">
        <title>Genome sequencing of Marine Estuary Bacteria, Pseudoalteromonas distincta strain FA, Psychrobacter proteolyticus strain EA, and Shewanella baltica strain CA.</title>
        <authorList>
            <person name="Dieffenbach S.A."/>
            <person name="Maclea K.S."/>
        </authorList>
    </citation>
    <scope>NUCLEOTIDE SEQUENCE [LARGE SCALE GENOMIC DNA]</scope>
    <source>
        <strain evidence="1 2">EA</strain>
    </source>
</reference>